<comment type="caution">
    <text evidence="1">The sequence shown here is derived from an EMBL/GenBank/DDBJ whole genome shotgun (WGS) entry which is preliminary data.</text>
</comment>
<accession>A0A0W8E4A4</accession>
<dbReference type="PANTHER" id="PTHR42967">
    <property type="entry name" value="METAL DEPENDENT HYDROLASE"/>
    <property type="match status" value="1"/>
</dbReference>
<dbReference type="Gene3D" id="3.60.15.10">
    <property type="entry name" value="Ribonuclease Z/Hydroxyacylglutathione hydrolase-like"/>
    <property type="match status" value="1"/>
</dbReference>
<keyword evidence="1" id="KW-0378">Hydrolase</keyword>
<protein>
    <submittedName>
        <fullName evidence="1">Zn-dependent hydrolase of the metallo-beta-lactamase superfamily</fullName>
    </submittedName>
</protein>
<reference evidence="1" key="1">
    <citation type="journal article" date="2015" name="Proc. Natl. Acad. Sci. U.S.A.">
        <title>Networks of energetic and metabolic interactions define dynamics in microbial communities.</title>
        <authorList>
            <person name="Embree M."/>
            <person name="Liu J.K."/>
            <person name="Al-Bassam M.M."/>
            <person name="Zengler K."/>
        </authorList>
    </citation>
    <scope>NUCLEOTIDE SEQUENCE</scope>
</reference>
<evidence type="ECO:0000313" key="1">
    <source>
        <dbReference type="EMBL" id="KUG03397.1"/>
    </source>
</evidence>
<dbReference type="SUPFAM" id="SSF56281">
    <property type="entry name" value="Metallo-hydrolase/oxidoreductase"/>
    <property type="match status" value="1"/>
</dbReference>
<dbReference type="InterPro" id="IPR036866">
    <property type="entry name" value="RibonucZ/Hydroxyglut_hydro"/>
</dbReference>
<gene>
    <name evidence="1" type="ORF">ASZ90_019185</name>
</gene>
<name>A0A0W8E4A4_9ZZZZ</name>
<dbReference type="EMBL" id="LNQE01001882">
    <property type="protein sequence ID" value="KUG03397.1"/>
    <property type="molecule type" value="Genomic_DNA"/>
</dbReference>
<dbReference type="Pfam" id="PF13483">
    <property type="entry name" value="Lactamase_B_3"/>
    <property type="match status" value="1"/>
</dbReference>
<sequence>MKISWLGHASFIIESGGKKLISDPFDEKLGYPVYEEEADIATVSHEHWDHNATSILKGNPVVVKGTGEFNINGFTIIGFPTYHDKSRGQNRGSNTVYKICAEGINLLHMGDLGHILSPEQYLGLGQVDLLLLPVGGVYTIDAEEAYQIVQAINPAIVIPMHFNTPHLSFELAPLEQFTSKFDQVVKQPFLEITVNSLPEQAEIIVLDYTSQLTR</sequence>
<proteinExistence type="predicted"/>
<organism evidence="1">
    <name type="scientific">hydrocarbon metagenome</name>
    <dbReference type="NCBI Taxonomy" id="938273"/>
    <lineage>
        <taxon>unclassified sequences</taxon>
        <taxon>metagenomes</taxon>
        <taxon>ecological metagenomes</taxon>
    </lineage>
</organism>
<dbReference type="PANTHER" id="PTHR42967:SF1">
    <property type="entry name" value="MBL FOLD METALLO-HYDROLASE"/>
    <property type="match status" value="1"/>
</dbReference>
<dbReference type="GO" id="GO:0016787">
    <property type="term" value="F:hydrolase activity"/>
    <property type="evidence" value="ECO:0007669"/>
    <property type="project" value="UniProtKB-KW"/>
</dbReference>
<dbReference type="AlphaFoldDB" id="A0A0W8E4A4"/>